<dbReference type="PATRIC" id="fig|1441730.3.peg.5259"/>
<evidence type="ECO:0000313" key="2">
    <source>
        <dbReference type="Proteomes" id="UP000053060"/>
    </source>
</evidence>
<sequence length="80" mass="9330">MLDELDEWLGSPDGLWFGPYEQWGVFLHPYGPRFDPTRLWVNKVCGDMARVISSMSDIRLDRSLVFVRPSWDPMLIRAST</sequence>
<proteinExistence type="predicted"/>
<evidence type="ECO:0000313" key="1">
    <source>
        <dbReference type="EMBL" id="KSZ56115.1"/>
    </source>
</evidence>
<dbReference type="EMBL" id="AZXY01000022">
    <property type="protein sequence ID" value="KSZ56115.1"/>
    <property type="molecule type" value="Genomic_DNA"/>
</dbReference>
<name>A0A0V9UDW2_9NOCA</name>
<reference evidence="2" key="1">
    <citation type="submission" date="2015-01" db="EMBL/GenBank/DDBJ databases">
        <title>Draft genome sequence of Rhodococcus pyridinivorans strain KG-16, a hydrocarbon-degrading bacterium.</title>
        <authorList>
            <person name="Aggarwal R.K."/>
            <person name="Dawar C."/>
        </authorList>
    </citation>
    <scope>NUCLEOTIDE SEQUENCE [LARGE SCALE GENOMIC DNA]</scope>
    <source>
        <strain evidence="2">KG-16</strain>
    </source>
</reference>
<reference evidence="1 2" key="2">
    <citation type="journal article" date="2016" name="Genome Announc.">
        <title>Draft Genome Sequence of a Versatile Hydrocarbon-Degrading Bacterium, Rhodococcus pyridinivorans Strain KG-16, Collected from Oil Fields in India.</title>
        <authorList>
            <person name="Aggarwal R.K."/>
            <person name="Dawar C."/>
            <person name="Phanindranath R."/>
            <person name="Mutnuri L."/>
            <person name="Dayal A.M."/>
        </authorList>
    </citation>
    <scope>NUCLEOTIDE SEQUENCE [LARGE SCALE GENOMIC DNA]</scope>
    <source>
        <strain evidence="1 2">KG-16</strain>
    </source>
</reference>
<gene>
    <name evidence="1" type="ORF">Z045_24990</name>
</gene>
<organism evidence="1 2">
    <name type="scientific">Rhodococcus pyridinivorans KG-16</name>
    <dbReference type="NCBI Taxonomy" id="1441730"/>
    <lineage>
        <taxon>Bacteria</taxon>
        <taxon>Bacillati</taxon>
        <taxon>Actinomycetota</taxon>
        <taxon>Actinomycetes</taxon>
        <taxon>Mycobacteriales</taxon>
        <taxon>Nocardiaceae</taxon>
        <taxon>Rhodococcus</taxon>
    </lineage>
</organism>
<dbReference type="Proteomes" id="UP000053060">
    <property type="component" value="Unassembled WGS sequence"/>
</dbReference>
<comment type="caution">
    <text evidence="1">The sequence shown here is derived from an EMBL/GenBank/DDBJ whole genome shotgun (WGS) entry which is preliminary data.</text>
</comment>
<dbReference type="AlphaFoldDB" id="A0A0V9UDW2"/>
<protein>
    <submittedName>
        <fullName evidence="1">Uncharacterized protein</fullName>
    </submittedName>
</protein>
<accession>A0A0V9UDW2</accession>